<protein>
    <submittedName>
        <fullName evidence="2">Uncharacterized protein</fullName>
    </submittedName>
</protein>
<feature type="transmembrane region" description="Helical" evidence="1">
    <location>
        <begin position="182"/>
        <end position="203"/>
    </location>
</feature>
<feature type="transmembrane region" description="Helical" evidence="1">
    <location>
        <begin position="255"/>
        <end position="274"/>
    </location>
</feature>
<feature type="transmembrane region" description="Helical" evidence="1">
    <location>
        <begin position="121"/>
        <end position="141"/>
    </location>
</feature>
<feature type="transmembrane region" description="Helical" evidence="1">
    <location>
        <begin position="89"/>
        <end position="109"/>
    </location>
</feature>
<keyword evidence="1" id="KW-0472">Membrane</keyword>
<name>A0A8S5T5R6_9CAUD</name>
<feature type="transmembrane region" description="Helical" evidence="1">
    <location>
        <begin position="354"/>
        <end position="376"/>
    </location>
</feature>
<feature type="transmembrane region" description="Helical" evidence="1">
    <location>
        <begin position="153"/>
        <end position="170"/>
    </location>
</feature>
<dbReference type="EMBL" id="BK032746">
    <property type="protein sequence ID" value="DAF58114.1"/>
    <property type="molecule type" value="Genomic_DNA"/>
</dbReference>
<feature type="transmembrane region" description="Helical" evidence="1">
    <location>
        <begin position="215"/>
        <end position="235"/>
    </location>
</feature>
<proteinExistence type="predicted"/>
<feature type="transmembrane region" description="Helical" evidence="1">
    <location>
        <begin position="295"/>
        <end position="317"/>
    </location>
</feature>
<keyword evidence="1" id="KW-1133">Transmembrane helix</keyword>
<organism evidence="2">
    <name type="scientific">Caudovirales sp. ctyaR3</name>
    <dbReference type="NCBI Taxonomy" id="2827640"/>
    <lineage>
        <taxon>Viruses</taxon>
        <taxon>Duplodnaviria</taxon>
        <taxon>Heunggongvirae</taxon>
        <taxon>Uroviricota</taxon>
        <taxon>Caudoviricetes</taxon>
    </lineage>
</organism>
<sequence length="408" mass="44972">MTTDAPGDMIRMQNPNQAKRCLPEMAGAAIFLPERRIPSRTLLSFACGITAAPRKAEVLQAGHFAVPGRKEGDFSMYQKIKAKFKANPTIFYACSIVASWAGVGSLMNFRTLAINNGAAAAIIWAVFNSLACILFGLFAEHIPTVRRLMQSKVMFYFIGFLTVFQTWTQMSGIYEIFGDTPIGTTGGTLIVYGTCIVFLLLLLKDGMIRNVLSDGFSWVVVYGLLAVVVVAALVYTRGNFVNIDPGLNATGIQTGLYKGFLLLPGPFTYPYYYSLFSYNDKNSDGTRRGNMKMSFVLAGVMFGVYMVLAALLTWVNFSPLLNTMKAILITIIALSSLSTYLYSEYLVFGDTMGFILDVITVCSWQIVIPLGVMGIWTLMSEIRLYIIIAVLLASVVLHLVSDRKEDAR</sequence>
<evidence type="ECO:0000256" key="1">
    <source>
        <dbReference type="SAM" id="Phobius"/>
    </source>
</evidence>
<evidence type="ECO:0000313" key="2">
    <source>
        <dbReference type="EMBL" id="DAF58114.1"/>
    </source>
</evidence>
<reference evidence="2" key="1">
    <citation type="journal article" date="2021" name="Proc. Natl. Acad. Sci. U.S.A.">
        <title>A Catalog of Tens of Thousands of Viruses from Human Metagenomes Reveals Hidden Associations with Chronic Diseases.</title>
        <authorList>
            <person name="Tisza M.J."/>
            <person name="Buck C.B."/>
        </authorList>
    </citation>
    <scope>NUCLEOTIDE SEQUENCE</scope>
    <source>
        <strain evidence="2">CtyaR3</strain>
    </source>
</reference>
<feature type="transmembrane region" description="Helical" evidence="1">
    <location>
        <begin position="323"/>
        <end position="342"/>
    </location>
</feature>
<feature type="transmembrane region" description="Helical" evidence="1">
    <location>
        <begin position="382"/>
        <end position="400"/>
    </location>
</feature>
<accession>A0A8S5T5R6</accession>
<keyword evidence="1" id="KW-0812">Transmembrane</keyword>